<dbReference type="OrthoDB" id="9978460at2759"/>
<name>A0A1R2AM04_9CILI</name>
<dbReference type="PROSITE" id="PS50127">
    <property type="entry name" value="UBC_2"/>
    <property type="match status" value="1"/>
</dbReference>
<feature type="domain" description="UBC core" evidence="1">
    <location>
        <begin position="3"/>
        <end position="149"/>
    </location>
</feature>
<dbReference type="InterPro" id="IPR000608">
    <property type="entry name" value="UBC"/>
</dbReference>
<dbReference type="Gene3D" id="3.10.110.10">
    <property type="entry name" value="Ubiquitin Conjugating Enzyme"/>
    <property type="match status" value="1"/>
</dbReference>
<dbReference type="AlphaFoldDB" id="A0A1R2AM04"/>
<accession>A0A1R2AM04</accession>
<dbReference type="CDD" id="cd00195">
    <property type="entry name" value="UBCc_UEV"/>
    <property type="match status" value="1"/>
</dbReference>
<reference evidence="2 3" key="1">
    <citation type="submission" date="2016-11" db="EMBL/GenBank/DDBJ databases">
        <title>The macronuclear genome of Stentor coeruleus: a giant cell with tiny introns.</title>
        <authorList>
            <person name="Slabodnick M."/>
            <person name="Ruby J.G."/>
            <person name="Reiff S.B."/>
            <person name="Swart E.C."/>
            <person name="Gosai S."/>
            <person name="Prabakaran S."/>
            <person name="Witkowska E."/>
            <person name="Larue G.E."/>
            <person name="Fisher S."/>
            <person name="Freeman R.M."/>
            <person name="Gunawardena J."/>
            <person name="Chu W."/>
            <person name="Stover N.A."/>
            <person name="Gregory B.D."/>
            <person name="Nowacki M."/>
            <person name="Derisi J."/>
            <person name="Roy S.W."/>
            <person name="Marshall W.F."/>
            <person name="Sood P."/>
        </authorList>
    </citation>
    <scope>NUCLEOTIDE SEQUENCE [LARGE SCALE GENOMIC DNA]</scope>
    <source>
        <strain evidence="2">WM001</strain>
    </source>
</reference>
<dbReference type="SUPFAM" id="SSF54495">
    <property type="entry name" value="UBC-like"/>
    <property type="match status" value="1"/>
</dbReference>
<sequence>MYNQIKRMMNEYNTYQKNRPDYIKVKPLNENLTEFYVILKVFAGTLFENGYFELKYDVGFDYPWRPPNVVFITPLYHPNISNDGIVHIDILKDQWSPALSLLPVLITLHSLLQYPYLSSPCNPEFQFHWQQNEDNCKRKAIEMCYLYAYSQPLEWDD</sequence>
<evidence type="ECO:0000313" key="2">
    <source>
        <dbReference type="EMBL" id="OMJ65563.1"/>
    </source>
</evidence>
<gene>
    <name evidence="2" type="ORF">SteCoe_37984</name>
</gene>
<protein>
    <recommendedName>
        <fullName evidence="1">UBC core domain-containing protein</fullName>
    </recommendedName>
</protein>
<dbReference type="PANTHER" id="PTHR24067">
    <property type="entry name" value="UBIQUITIN-CONJUGATING ENZYME E2"/>
    <property type="match status" value="1"/>
</dbReference>
<organism evidence="2 3">
    <name type="scientific">Stentor coeruleus</name>
    <dbReference type="NCBI Taxonomy" id="5963"/>
    <lineage>
        <taxon>Eukaryota</taxon>
        <taxon>Sar</taxon>
        <taxon>Alveolata</taxon>
        <taxon>Ciliophora</taxon>
        <taxon>Postciliodesmatophora</taxon>
        <taxon>Heterotrichea</taxon>
        <taxon>Heterotrichida</taxon>
        <taxon>Stentoridae</taxon>
        <taxon>Stentor</taxon>
    </lineage>
</organism>
<keyword evidence="3" id="KW-1185">Reference proteome</keyword>
<proteinExistence type="predicted"/>
<evidence type="ECO:0000313" key="3">
    <source>
        <dbReference type="Proteomes" id="UP000187209"/>
    </source>
</evidence>
<dbReference type="EMBL" id="MPUH01002058">
    <property type="protein sequence ID" value="OMJ65563.1"/>
    <property type="molecule type" value="Genomic_DNA"/>
</dbReference>
<evidence type="ECO:0000259" key="1">
    <source>
        <dbReference type="PROSITE" id="PS50127"/>
    </source>
</evidence>
<dbReference type="InterPro" id="IPR016135">
    <property type="entry name" value="UBQ-conjugating_enzyme/RWD"/>
</dbReference>
<dbReference type="Pfam" id="PF00179">
    <property type="entry name" value="UQ_con"/>
    <property type="match status" value="1"/>
</dbReference>
<dbReference type="Proteomes" id="UP000187209">
    <property type="component" value="Unassembled WGS sequence"/>
</dbReference>
<comment type="caution">
    <text evidence="2">The sequence shown here is derived from an EMBL/GenBank/DDBJ whole genome shotgun (WGS) entry which is preliminary data.</text>
</comment>
<dbReference type="InterPro" id="IPR050113">
    <property type="entry name" value="Ub_conjugating_enzyme"/>
</dbReference>
<dbReference type="SMART" id="SM00212">
    <property type="entry name" value="UBCc"/>
    <property type="match status" value="1"/>
</dbReference>